<reference evidence="3 4" key="1">
    <citation type="submission" date="2014-04" db="EMBL/GenBank/DDBJ databases">
        <title>Aquimarina sp. 22II-S11-z7 Genome Sequencing.</title>
        <authorList>
            <person name="Lai Q."/>
        </authorList>
    </citation>
    <scope>NUCLEOTIDE SEQUENCE [LARGE SCALE GENOMIC DNA]</scope>
    <source>
        <strain evidence="3 4">22II-S11-z7</strain>
    </source>
</reference>
<dbReference type="AlphaFoldDB" id="A0A023C0M5"/>
<keyword evidence="3" id="KW-0378">Hydrolase</keyword>
<dbReference type="STRING" id="1317122.ATO12_03260"/>
<evidence type="ECO:0000313" key="4">
    <source>
        <dbReference type="Proteomes" id="UP000023541"/>
    </source>
</evidence>
<gene>
    <name evidence="3" type="ORF">ATO12_03260</name>
</gene>
<evidence type="ECO:0000259" key="2">
    <source>
        <dbReference type="Pfam" id="PF12146"/>
    </source>
</evidence>
<feature type="domain" description="Serine aminopeptidase S33" evidence="2">
    <location>
        <begin position="70"/>
        <end position="183"/>
    </location>
</feature>
<dbReference type="eggNOG" id="COG1073">
    <property type="taxonomic scope" value="Bacteria"/>
</dbReference>
<dbReference type="InterPro" id="IPR029058">
    <property type="entry name" value="AB_hydrolase_fold"/>
</dbReference>
<dbReference type="InterPro" id="IPR022742">
    <property type="entry name" value="Hydrolase_4"/>
</dbReference>
<organism evidence="3 4">
    <name type="scientific">Aquimarina atlantica</name>
    <dbReference type="NCBI Taxonomy" id="1317122"/>
    <lineage>
        <taxon>Bacteria</taxon>
        <taxon>Pseudomonadati</taxon>
        <taxon>Bacteroidota</taxon>
        <taxon>Flavobacteriia</taxon>
        <taxon>Flavobacteriales</taxon>
        <taxon>Flavobacteriaceae</taxon>
        <taxon>Aquimarina</taxon>
    </lineage>
</organism>
<proteinExistence type="predicted"/>
<keyword evidence="1" id="KW-0472">Membrane</keyword>
<name>A0A023C0M5_9FLAO</name>
<dbReference type="PANTHER" id="PTHR12277">
    <property type="entry name" value="ALPHA/BETA HYDROLASE DOMAIN-CONTAINING PROTEIN"/>
    <property type="match status" value="1"/>
</dbReference>
<comment type="caution">
    <text evidence="3">The sequence shown here is derived from an EMBL/GenBank/DDBJ whole genome shotgun (WGS) entry which is preliminary data.</text>
</comment>
<dbReference type="EMBL" id="AQRA01000001">
    <property type="protein sequence ID" value="EZH75820.1"/>
    <property type="molecule type" value="Genomic_DNA"/>
</dbReference>
<dbReference type="RefSeq" id="WP_034238549.1">
    <property type="nucleotide sequence ID" value="NZ_AQRA01000001.1"/>
</dbReference>
<dbReference type="Pfam" id="PF12146">
    <property type="entry name" value="Hydrolase_4"/>
    <property type="match status" value="1"/>
</dbReference>
<evidence type="ECO:0000256" key="1">
    <source>
        <dbReference type="SAM" id="Phobius"/>
    </source>
</evidence>
<keyword evidence="1" id="KW-1133">Transmembrane helix</keyword>
<keyword evidence="1" id="KW-0812">Transmembrane</keyword>
<dbReference type="OrthoDB" id="9777090at2"/>
<protein>
    <submittedName>
        <fullName evidence="3">Hydrolase</fullName>
    </submittedName>
</protein>
<dbReference type="SUPFAM" id="SSF53474">
    <property type="entry name" value="alpha/beta-Hydrolases"/>
    <property type="match status" value="1"/>
</dbReference>
<dbReference type="Gene3D" id="3.40.50.1820">
    <property type="entry name" value="alpha/beta hydrolase"/>
    <property type="match status" value="1"/>
</dbReference>
<dbReference type="PANTHER" id="PTHR12277:SF81">
    <property type="entry name" value="PROTEIN ABHD13"/>
    <property type="match status" value="1"/>
</dbReference>
<sequence>MHRLKKILLGGISLYCILLILLYFFQEKIIFQPEKLSEDFIFQFEHPFEEFFLETNDNSRLNAIRFVTKDPKGVMLYFHGNKGSLKRWGKIAMFFAYKKYDVIIMDYRGYGKSTGKISEQKLYEDAQLFYNYALERYPEDQITIYGRSIGTGIAVKVASDNRPNHLILETPYYSMKDVAESWLPFFPTNILLQYKIPSHEFIQNVICDITIYHGTDDKVVPYASGELLFNSISTLNKKMITIPKGSHNNLITFEEYRTTIDGVLKND</sequence>
<feature type="transmembrane region" description="Helical" evidence="1">
    <location>
        <begin position="7"/>
        <end position="25"/>
    </location>
</feature>
<keyword evidence="4" id="KW-1185">Reference proteome</keyword>
<evidence type="ECO:0000313" key="3">
    <source>
        <dbReference type="EMBL" id="EZH75820.1"/>
    </source>
</evidence>
<dbReference type="GO" id="GO:0016787">
    <property type="term" value="F:hydrolase activity"/>
    <property type="evidence" value="ECO:0007669"/>
    <property type="project" value="UniProtKB-KW"/>
</dbReference>
<accession>A0A023C0M5</accession>
<dbReference type="Proteomes" id="UP000023541">
    <property type="component" value="Unassembled WGS sequence"/>
</dbReference>